<protein>
    <submittedName>
        <fullName evidence="1">Uncharacterized protein</fullName>
    </submittedName>
</protein>
<dbReference type="AlphaFoldDB" id="A0A6A5TUM9"/>
<evidence type="ECO:0000313" key="2">
    <source>
        <dbReference type="Proteomes" id="UP000800035"/>
    </source>
</evidence>
<organism evidence="1 2">
    <name type="scientific">Byssothecium circinans</name>
    <dbReference type="NCBI Taxonomy" id="147558"/>
    <lineage>
        <taxon>Eukaryota</taxon>
        <taxon>Fungi</taxon>
        <taxon>Dikarya</taxon>
        <taxon>Ascomycota</taxon>
        <taxon>Pezizomycotina</taxon>
        <taxon>Dothideomycetes</taxon>
        <taxon>Pleosporomycetidae</taxon>
        <taxon>Pleosporales</taxon>
        <taxon>Massarineae</taxon>
        <taxon>Massarinaceae</taxon>
        <taxon>Byssothecium</taxon>
    </lineage>
</organism>
<reference evidence="1" key="1">
    <citation type="journal article" date="2020" name="Stud. Mycol.">
        <title>101 Dothideomycetes genomes: a test case for predicting lifestyles and emergence of pathogens.</title>
        <authorList>
            <person name="Haridas S."/>
            <person name="Albert R."/>
            <person name="Binder M."/>
            <person name="Bloem J."/>
            <person name="Labutti K."/>
            <person name="Salamov A."/>
            <person name="Andreopoulos B."/>
            <person name="Baker S."/>
            <person name="Barry K."/>
            <person name="Bills G."/>
            <person name="Bluhm B."/>
            <person name="Cannon C."/>
            <person name="Castanera R."/>
            <person name="Culley D."/>
            <person name="Daum C."/>
            <person name="Ezra D."/>
            <person name="Gonzalez J."/>
            <person name="Henrissat B."/>
            <person name="Kuo A."/>
            <person name="Liang C."/>
            <person name="Lipzen A."/>
            <person name="Lutzoni F."/>
            <person name="Magnuson J."/>
            <person name="Mondo S."/>
            <person name="Nolan M."/>
            <person name="Ohm R."/>
            <person name="Pangilinan J."/>
            <person name="Park H.-J."/>
            <person name="Ramirez L."/>
            <person name="Alfaro M."/>
            <person name="Sun H."/>
            <person name="Tritt A."/>
            <person name="Yoshinaga Y."/>
            <person name="Zwiers L.-H."/>
            <person name="Turgeon B."/>
            <person name="Goodwin S."/>
            <person name="Spatafora J."/>
            <person name="Crous P."/>
            <person name="Grigoriev I."/>
        </authorList>
    </citation>
    <scope>NUCLEOTIDE SEQUENCE</scope>
    <source>
        <strain evidence="1">CBS 675.92</strain>
    </source>
</reference>
<dbReference type="Proteomes" id="UP000800035">
    <property type="component" value="Unassembled WGS sequence"/>
</dbReference>
<evidence type="ECO:0000313" key="1">
    <source>
        <dbReference type="EMBL" id="KAF1956138.1"/>
    </source>
</evidence>
<dbReference type="EMBL" id="ML976992">
    <property type="protein sequence ID" value="KAF1956138.1"/>
    <property type="molecule type" value="Genomic_DNA"/>
</dbReference>
<gene>
    <name evidence="1" type="ORF">CC80DRAFT_562742</name>
</gene>
<name>A0A6A5TUM9_9PLEO</name>
<accession>A0A6A5TUM9</accession>
<keyword evidence="2" id="KW-1185">Reference proteome</keyword>
<sequence length="228" mass="25990">MAFRVSFNDSAICLKCSPKLARAQLSSRIHLPTPAPKRIPQPEVTSQEEEFLRFLPKWYVDKLFHSSGVEKSSSPNIGDFEPPHSAPIDIPEKRSDPLDTIAAIKTIFNNMRSSKKIRPERHEKKTSAGPAPWYIRPGALKNFNIPEKRLEKSEKSVSLKRDGEYVKSFNEQKEREFWAGIWKGGNVSDFDFPEQAVIMDMEKKSCSSPEKEVQLDPGSEYGCGYQVW</sequence>
<proteinExistence type="predicted"/>